<evidence type="ECO:0000256" key="1">
    <source>
        <dbReference type="SAM" id="Phobius"/>
    </source>
</evidence>
<dbReference type="InterPro" id="IPR017850">
    <property type="entry name" value="Alkaline_phosphatase_core_sf"/>
</dbReference>
<feature type="transmembrane region" description="Helical" evidence="1">
    <location>
        <begin position="39"/>
        <end position="62"/>
    </location>
</feature>
<organism evidence="2">
    <name type="scientific">marine sediment metagenome</name>
    <dbReference type="NCBI Taxonomy" id="412755"/>
    <lineage>
        <taxon>unclassified sequences</taxon>
        <taxon>metagenomes</taxon>
        <taxon>ecological metagenomes</taxon>
    </lineage>
</organism>
<keyword evidence="1" id="KW-1133">Transmembrane helix</keyword>
<dbReference type="EMBL" id="LAZR01030909">
    <property type="protein sequence ID" value="KKL55245.1"/>
    <property type="molecule type" value="Genomic_DNA"/>
</dbReference>
<proteinExistence type="predicted"/>
<sequence>MITKILKRFFVLLAFIALVLISTTESAYAYIGPGAGFAFVSSFFILLITIFLALLTFLFWPIRFFIKTFRRKKPSNTKYNVQRVVIVGLDGMDPDLAAKYIKGGKLPNLSKLSESGTFRKLQTTLPAMSPVAWSSFITGVDPSRHNIFDFLNRDLRTYLPELSSTKIEKSSKSISIGNYSIPMGKPKIKLLRKGRPFWNILDEYG</sequence>
<keyword evidence="1" id="KW-0812">Transmembrane</keyword>
<dbReference type="Pfam" id="PF01663">
    <property type="entry name" value="Phosphodiest"/>
    <property type="match status" value="1"/>
</dbReference>
<dbReference type="AlphaFoldDB" id="A0A0F9FDB9"/>
<feature type="non-terminal residue" evidence="2">
    <location>
        <position position="205"/>
    </location>
</feature>
<reference evidence="2" key="1">
    <citation type="journal article" date="2015" name="Nature">
        <title>Complex archaea that bridge the gap between prokaryotes and eukaryotes.</title>
        <authorList>
            <person name="Spang A."/>
            <person name="Saw J.H."/>
            <person name="Jorgensen S.L."/>
            <person name="Zaremba-Niedzwiedzka K."/>
            <person name="Martijn J."/>
            <person name="Lind A.E."/>
            <person name="van Eijk R."/>
            <person name="Schleper C."/>
            <person name="Guy L."/>
            <person name="Ettema T.J."/>
        </authorList>
    </citation>
    <scope>NUCLEOTIDE SEQUENCE</scope>
</reference>
<evidence type="ECO:0008006" key="3">
    <source>
        <dbReference type="Google" id="ProtNLM"/>
    </source>
</evidence>
<dbReference type="Gene3D" id="3.40.720.10">
    <property type="entry name" value="Alkaline Phosphatase, subunit A"/>
    <property type="match status" value="1"/>
</dbReference>
<gene>
    <name evidence="2" type="ORF">LCGC14_2257360</name>
</gene>
<accession>A0A0F9FDB9</accession>
<keyword evidence="1" id="KW-0472">Membrane</keyword>
<name>A0A0F9FDB9_9ZZZZ</name>
<protein>
    <recommendedName>
        <fullName evidence="3">Nucleotide pyrophosphatase</fullName>
    </recommendedName>
</protein>
<evidence type="ECO:0000313" key="2">
    <source>
        <dbReference type="EMBL" id="KKL55245.1"/>
    </source>
</evidence>
<dbReference type="InterPro" id="IPR002591">
    <property type="entry name" value="Phosphodiest/P_Trfase"/>
</dbReference>
<dbReference type="SUPFAM" id="SSF53649">
    <property type="entry name" value="Alkaline phosphatase-like"/>
    <property type="match status" value="1"/>
</dbReference>
<comment type="caution">
    <text evidence="2">The sequence shown here is derived from an EMBL/GenBank/DDBJ whole genome shotgun (WGS) entry which is preliminary data.</text>
</comment>